<gene>
    <name evidence="3" type="ORF">TEOVI_000556000</name>
</gene>
<evidence type="ECO:0008006" key="5">
    <source>
        <dbReference type="Google" id="ProtNLM"/>
    </source>
</evidence>
<dbReference type="RefSeq" id="XP_067079134.1">
    <property type="nucleotide sequence ID" value="XM_067223033.1"/>
</dbReference>
<keyword evidence="2" id="KW-0812">Transmembrane</keyword>
<organism evidence="3 4">
    <name type="scientific">Trypanosoma equiperdum</name>
    <dbReference type="NCBI Taxonomy" id="5694"/>
    <lineage>
        <taxon>Eukaryota</taxon>
        <taxon>Discoba</taxon>
        <taxon>Euglenozoa</taxon>
        <taxon>Kinetoplastea</taxon>
        <taxon>Metakinetoplastina</taxon>
        <taxon>Trypanosomatida</taxon>
        <taxon>Trypanosomatidae</taxon>
        <taxon>Trypanosoma</taxon>
    </lineage>
</organism>
<feature type="compositionally biased region" description="Basic and acidic residues" evidence="1">
    <location>
        <begin position="345"/>
        <end position="358"/>
    </location>
</feature>
<feature type="compositionally biased region" description="Low complexity" evidence="1">
    <location>
        <begin position="311"/>
        <end position="323"/>
    </location>
</feature>
<dbReference type="VEuPathDB" id="TriTrypDB:TEOVI_000556000"/>
<sequence length="392" mass="41930">MGSASQVPGASTSSSEQGSKSVNLLYLLLLLLVIPVVGGILFAIRYFRLHQYVSVARGLKLWTSPSAADEYSHASGAVAGPKSTGVDGQTVGVQVLDMDGEGCTAERGEKEFDPIFDEAEKHHRRWLQRRTVGDDGNSDVVEEDRGVTTEFEELDESDVEMAVRREAENNKDGDIEVVNEEASPEPEAVEDDVKDDVSGKRFRKCDAVAARAWLKTLGTEDLAHDDNGAPQSIDAADEGEGEKSPSSVRSPVARGDVVGKFHARSLSREGRGTSSVIVDSAVEKENFREIISTLAPLKPLPTGIRPKTTQSSGMGDSGLGSDSGKVEANSSNQTNCMKEAEEEVGDHVEAMREGRGEQSDVGTEGSKTEESIGVEVEGDGGNETTGEEMDLR</sequence>
<reference evidence="3" key="1">
    <citation type="submission" date="2016-09" db="EMBL/GenBank/DDBJ databases">
        <authorList>
            <person name="Hebert L."/>
            <person name="Moumen B."/>
        </authorList>
    </citation>
    <scope>NUCLEOTIDE SEQUENCE [LARGE SCALE GENOMIC DNA]</scope>
    <source>
        <strain evidence="3">OVI</strain>
    </source>
</reference>
<keyword evidence="2" id="KW-0472">Membrane</keyword>
<dbReference type="AlphaFoldDB" id="A0A1G4I7A4"/>
<evidence type="ECO:0000256" key="2">
    <source>
        <dbReference type="SAM" id="Phobius"/>
    </source>
</evidence>
<dbReference type="EMBL" id="CZPT02000825">
    <property type="protein sequence ID" value="SCU67870.1"/>
    <property type="molecule type" value="Genomic_DNA"/>
</dbReference>
<feature type="compositionally biased region" description="Acidic residues" evidence="1">
    <location>
        <begin position="376"/>
        <end position="392"/>
    </location>
</feature>
<dbReference type="Proteomes" id="UP000195570">
    <property type="component" value="Unassembled WGS sequence"/>
</dbReference>
<keyword evidence="4" id="KW-1185">Reference proteome</keyword>
<feature type="region of interest" description="Disordered" evidence="1">
    <location>
        <begin position="298"/>
        <end position="392"/>
    </location>
</feature>
<protein>
    <recommendedName>
        <fullName evidence="5">3'a2rel-related protein</fullName>
    </recommendedName>
</protein>
<dbReference type="GeneID" id="92379500"/>
<keyword evidence="2" id="KW-1133">Transmembrane helix</keyword>
<evidence type="ECO:0000256" key="1">
    <source>
        <dbReference type="SAM" id="MobiDB-lite"/>
    </source>
</evidence>
<feature type="region of interest" description="Disordered" evidence="1">
    <location>
        <begin position="218"/>
        <end position="256"/>
    </location>
</feature>
<name>A0A1G4I7A4_TRYEQ</name>
<evidence type="ECO:0000313" key="3">
    <source>
        <dbReference type="EMBL" id="SCU67870.1"/>
    </source>
</evidence>
<proteinExistence type="predicted"/>
<accession>A0A1G4I7A4</accession>
<comment type="caution">
    <text evidence="3">The sequence shown here is derived from an EMBL/GenBank/DDBJ whole genome shotgun (WGS) entry which is preliminary data.</text>
</comment>
<feature type="transmembrane region" description="Helical" evidence="2">
    <location>
        <begin position="24"/>
        <end position="47"/>
    </location>
</feature>
<evidence type="ECO:0000313" key="4">
    <source>
        <dbReference type="Proteomes" id="UP000195570"/>
    </source>
</evidence>